<feature type="binding site" evidence="6">
    <location>
        <position position="308"/>
    </location>
    <ligand>
        <name>substrate</name>
    </ligand>
</feature>
<dbReference type="Pfam" id="PF12890">
    <property type="entry name" value="DHOase"/>
    <property type="match status" value="1"/>
</dbReference>
<feature type="binding site" evidence="6">
    <location>
        <position position="178"/>
    </location>
    <ligand>
        <name>Zn(2+)</name>
        <dbReference type="ChEBI" id="CHEBI:29105"/>
        <label>2</label>
    </ligand>
</feature>
<feature type="binding site" evidence="6">
    <location>
        <position position="94"/>
    </location>
    <ligand>
        <name>substrate</name>
    </ligand>
</feature>
<dbReference type="GO" id="GO:0006145">
    <property type="term" value="P:purine nucleobase catabolic process"/>
    <property type="evidence" value="ECO:0007669"/>
    <property type="project" value="TreeGrafter"/>
</dbReference>
<dbReference type="SUPFAM" id="SSF51338">
    <property type="entry name" value="Composite domain of metallo-dependent hydrolases"/>
    <property type="match status" value="1"/>
</dbReference>
<feature type="binding site" evidence="6">
    <location>
        <position position="277"/>
    </location>
    <ligand>
        <name>substrate</name>
    </ligand>
</feature>
<gene>
    <name evidence="6" type="primary">pyrC</name>
    <name evidence="8" type="ORF">K8V90_07795</name>
</gene>
<sequence length="426" mass="46391">MILIKNGRVIDPKSKMDEVIDIVIKDNKILKIGGHSLTDEYEKIIDASGCIVAPGLIDVHVHFRDPGFTHKEDIETGSKSAAKGGFTTVVCMANTNPIVDNKETLEYIKAKAKKSPINVLQACAITKGFKGKELVDMKALKECGAVGFTDDGLPIMDSDIIYNAMLKAKELDMPLSFHEEDPSLITVAGINEGEISKKLGICGASNVAEDVMVARDCMIAIKTGAKVNIQHISSGVSVETIRMAKKLGANVYAEATPHHFTLTEDDILTYGTNAKMNPPLRTENDKLKIIEGLQDGTIEIIATDHAPHTYEEKNVEFAKAPSGIVGLETALSLGITNLVKTGYLSIMTLLEKMTINPAKLYNLDCGFIKEGSVADLVIFNPDESYKVTKFESKSFNSPFIGHELYGKINYTICKGKIVFDGMNKQS</sequence>
<dbReference type="AlphaFoldDB" id="A0A921SZY3"/>
<organism evidence="8 9">
    <name type="scientific">Romboutsia timonensis</name>
    <dbReference type="NCBI Taxonomy" id="1776391"/>
    <lineage>
        <taxon>Bacteria</taxon>
        <taxon>Bacillati</taxon>
        <taxon>Bacillota</taxon>
        <taxon>Clostridia</taxon>
        <taxon>Peptostreptococcales</taxon>
        <taxon>Peptostreptococcaceae</taxon>
        <taxon>Romboutsia</taxon>
    </lineage>
</organism>
<dbReference type="GO" id="GO:0044205">
    <property type="term" value="P:'de novo' UMP biosynthetic process"/>
    <property type="evidence" value="ECO:0007669"/>
    <property type="project" value="UniProtKB-UniRule"/>
</dbReference>
<feature type="binding site" evidence="6">
    <location>
        <position position="60"/>
    </location>
    <ligand>
        <name>Zn(2+)</name>
        <dbReference type="ChEBI" id="CHEBI:29105"/>
        <label>1</label>
    </ligand>
</feature>
<comment type="caution">
    <text evidence="8">The sequence shown here is derived from an EMBL/GenBank/DDBJ whole genome shotgun (WGS) entry which is preliminary data.</text>
</comment>
<dbReference type="GO" id="GO:0005737">
    <property type="term" value="C:cytoplasm"/>
    <property type="evidence" value="ECO:0007669"/>
    <property type="project" value="TreeGrafter"/>
</dbReference>
<feature type="binding site" evidence="6">
    <location>
        <position position="151"/>
    </location>
    <ligand>
        <name>Zn(2+)</name>
        <dbReference type="ChEBI" id="CHEBI:29105"/>
        <label>2</label>
    </ligand>
</feature>
<comment type="cofactor">
    <cofactor evidence="6">
        <name>Zn(2+)</name>
        <dbReference type="ChEBI" id="CHEBI:29105"/>
    </cofactor>
    <text evidence="6">Binds 2 Zn(2+) ions per subunit.</text>
</comment>
<feature type="binding site" evidence="6">
    <location>
        <position position="62"/>
    </location>
    <ligand>
        <name>Zn(2+)</name>
        <dbReference type="ChEBI" id="CHEBI:29105"/>
        <label>1</label>
    </ligand>
</feature>
<dbReference type="PANTHER" id="PTHR43668">
    <property type="entry name" value="ALLANTOINASE"/>
    <property type="match status" value="1"/>
</dbReference>
<comment type="caution">
    <text evidence="6">Lacks conserved residue(s) required for the propagation of feature annotation.</text>
</comment>
<comment type="catalytic activity">
    <reaction evidence="6">
        <text>(S)-dihydroorotate + H2O = N-carbamoyl-L-aspartate + H(+)</text>
        <dbReference type="Rhea" id="RHEA:24296"/>
        <dbReference type="ChEBI" id="CHEBI:15377"/>
        <dbReference type="ChEBI" id="CHEBI:15378"/>
        <dbReference type="ChEBI" id="CHEBI:30864"/>
        <dbReference type="ChEBI" id="CHEBI:32814"/>
        <dbReference type="EC" id="3.5.2.3"/>
    </reaction>
</comment>
<dbReference type="CDD" id="cd01317">
    <property type="entry name" value="DHOase_IIa"/>
    <property type="match status" value="1"/>
</dbReference>
<comment type="function">
    <text evidence="1 6">Catalyzes the reversible cyclization of carbamoyl aspartate to dihydroorotate.</text>
</comment>
<comment type="pathway">
    <text evidence="6">Pyrimidine metabolism; UMP biosynthesis via de novo pathway; (S)-dihydroorotate from bicarbonate: step 3/3.</text>
</comment>
<dbReference type="NCBIfam" id="NF006839">
    <property type="entry name" value="PRK09357.1-4"/>
    <property type="match status" value="1"/>
</dbReference>
<dbReference type="InterPro" id="IPR024403">
    <property type="entry name" value="DHOase_cat"/>
</dbReference>
<feature type="domain" description="Dihydroorotase catalytic" evidence="7">
    <location>
        <begin position="51"/>
        <end position="234"/>
    </location>
</feature>
<keyword evidence="5 6" id="KW-0665">Pyrimidine biosynthesis</keyword>
<evidence type="ECO:0000313" key="8">
    <source>
        <dbReference type="EMBL" id="HJG96983.1"/>
    </source>
</evidence>
<dbReference type="Proteomes" id="UP000776700">
    <property type="component" value="Unassembled WGS sequence"/>
</dbReference>
<proteinExistence type="inferred from homology"/>
<dbReference type="InterPro" id="IPR050138">
    <property type="entry name" value="DHOase/Allantoinase_Hydrolase"/>
</dbReference>
<evidence type="ECO:0000256" key="3">
    <source>
        <dbReference type="ARBA" id="ARBA00022723"/>
    </source>
</evidence>
<feature type="binding site" evidence="6">
    <location>
        <position position="151"/>
    </location>
    <ligand>
        <name>Zn(2+)</name>
        <dbReference type="ChEBI" id="CHEBI:29105"/>
        <label>1</label>
    </ligand>
</feature>
<evidence type="ECO:0000256" key="5">
    <source>
        <dbReference type="ARBA" id="ARBA00022975"/>
    </source>
</evidence>
<evidence type="ECO:0000256" key="2">
    <source>
        <dbReference type="ARBA" id="ARBA00010286"/>
    </source>
</evidence>
<dbReference type="Gene3D" id="3.20.20.140">
    <property type="entry name" value="Metal-dependent hydrolases"/>
    <property type="match status" value="1"/>
</dbReference>
<dbReference type="GO" id="GO:0004151">
    <property type="term" value="F:dihydroorotase activity"/>
    <property type="evidence" value="ECO:0007669"/>
    <property type="project" value="UniProtKB-UniRule"/>
</dbReference>
<dbReference type="InterPro" id="IPR011059">
    <property type="entry name" value="Metal-dep_hydrolase_composite"/>
</dbReference>
<feature type="binding site" evidence="6">
    <location>
        <position position="231"/>
    </location>
    <ligand>
        <name>Zn(2+)</name>
        <dbReference type="ChEBI" id="CHEBI:29105"/>
        <label>2</label>
    </ligand>
</feature>
<dbReference type="NCBIfam" id="TIGR00857">
    <property type="entry name" value="pyrC_multi"/>
    <property type="match status" value="1"/>
</dbReference>
<evidence type="ECO:0000256" key="1">
    <source>
        <dbReference type="ARBA" id="ARBA00002368"/>
    </source>
</evidence>
<feature type="binding site" evidence="6">
    <location>
        <position position="304"/>
    </location>
    <ligand>
        <name>Zn(2+)</name>
        <dbReference type="ChEBI" id="CHEBI:29105"/>
        <label>1</label>
    </ligand>
</feature>
<dbReference type="GO" id="GO:0004038">
    <property type="term" value="F:allantoinase activity"/>
    <property type="evidence" value="ECO:0007669"/>
    <property type="project" value="TreeGrafter"/>
</dbReference>
<reference evidence="8" key="2">
    <citation type="submission" date="2021-09" db="EMBL/GenBank/DDBJ databases">
        <authorList>
            <person name="Gilroy R."/>
        </authorList>
    </citation>
    <scope>NUCLEOTIDE SEQUENCE</scope>
    <source>
        <strain evidence="8">1277</strain>
    </source>
</reference>
<evidence type="ECO:0000256" key="4">
    <source>
        <dbReference type="ARBA" id="ARBA00022801"/>
    </source>
</evidence>
<dbReference type="PROSITE" id="PS00483">
    <property type="entry name" value="DIHYDROOROTASE_2"/>
    <property type="match status" value="1"/>
</dbReference>
<name>A0A921SZY3_9FIRM</name>
<keyword evidence="4 6" id="KW-0378">Hydrolase</keyword>
<dbReference type="PROSITE" id="PS00482">
    <property type="entry name" value="DIHYDROOROTASE_1"/>
    <property type="match status" value="1"/>
</dbReference>
<dbReference type="Gene3D" id="2.30.40.10">
    <property type="entry name" value="Urease, subunit C, domain 1"/>
    <property type="match status" value="1"/>
</dbReference>
<reference evidence="8" key="1">
    <citation type="journal article" date="2021" name="PeerJ">
        <title>Extensive microbial diversity within the chicken gut microbiome revealed by metagenomics and culture.</title>
        <authorList>
            <person name="Gilroy R."/>
            <person name="Ravi A."/>
            <person name="Getino M."/>
            <person name="Pursley I."/>
            <person name="Horton D.L."/>
            <person name="Alikhan N.F."/>
            <person name="Baker D."/>
            <person name="Gharbi K."/>
            <person name="Hall N."/>
            <person name="Watson M."/>
            <person name="Adriaenssens E.M."/>
            <person name="Foster-Nyarko E."/>
            <person name="Jarju S."/>
            <person name="Secka A."/>
            <person name="Antonio M."/>
            <person name="Oren A."/>
            <person name="Chaudhuri R.R."/>
            <person name="La Ragione R."/>
            <person name="Hildebrand F."/>
            <person name="Pallen M.J."/>
        </authorList>
    </citation>
    <scope>NUCLEOTIDE SEQUENCE</scope>
    <source>
        <strain evidence="8">1277</strain>
    </source>
</reference>
<dbReference type="EC" id="3.5.2.3" evidence="6"/>
<evidence type="ECO:0000259" key="7">
    <source>
        <dbReference type="Pfam" id="PF12890"/>
    </source>
</evidence>
<dbReference type="HAMAP" id="MF_00220_B">
    <property type="entry name" value="PyrC_classI_B"/>
    <property type="match status" value="1"/>
</dbReference>
<dbReference type="GO" id="GO:0008270">
    <property type="term" value="F:zinc ion binding"/>
    <property type="evidence" value="ECO:0007669"/>
    <property type="project" value="UniProtKB-UniRule"/>
</dbReference>
<dbReference type="InterPro" id="IPR004722">
    <property type="entry name" value="DHOase"/>
</dbReference>
<protein>
    <recommendedName>
        <fullName evidence="6">Dihydroorotase</fullName>
        <shortName evidence="6">DHOase</shortName>
        <ecNumber evidence="6">3.5.2.3</ecNumber>
    </recommendedName>
</protein>
<keyword evidence="3 6" id="KW-0479">Metal-binding</keyword>
<dbReference type="SUPFAM" id="SSF51556">
    <property type="entry name" value="Metallo-dependent hydrolases"/>
    <property type="match status" value="1"/>
</dbReference>
<accession>A0A921SZY3</accession>
<dbReference type="InterPro" id="IPR002195">
    <property type="entry name" value="Dihydroorotase_CS"/>
</dbReference>
<keyword evidence="6" id="KW-0862">Zinc</keyword>
<evidence type="ECO:0000313" key="9">
    <source>
        <dbReference type="Proteomes" id="UP000776700"/>
    </source>
</evidence>
<dbReference type="EMBL" id="DYUB01000243">
    <property type="protein sequence ID" value="HJG96983.1"/>
    <property type="molecule type" value="Genomic_DNA"/>
</dbReference>
<dbReference type="InterPro" id="IPR032466">
    <property type="entry name" value="Metal_Hydrolase"/>
</dbReference>
<feature type="binding site" evidence="6">
    <location>
        <begin position="62"/>
        <end position="64"/>
    </location>
    <ligand>
        <name>substrate</name>
    </ligand>
</feature>
<dbReference type="PANTHER" id="PTHR43668:SF2">
    <property type="entry name" value="ALLANTOINASE"/>
    <property type="match status" value="1"/>
</dbReference>
<comment type="similarity">
    <text evidence="2 6">Belongs to the metallo-dependent hydrolases superfamily. DHOase family. Class I DHOase subfamily.</text>
</comment>
<evidence type="ECO:0000256" key="6">
    <source>
        <dbReference type="HAMAP-Rule" id="MF_00220"/>
    </source>
</evidence>
<feature type="active site" evidence="6">
    <location>
        <position position="304"/>
    </location>
</feature>